<feature type="transmembrane region" description="Helical" evidence="2">
    <location>
        <begin position="135"/>
        <end position="156"/>
    </location>
</feature>
<keyword evidence="2" id="KW-0472">Membrane</keyword>
<keyword evidence="5" id="KW-1185">Reference proteome</keyword>
<evidence type="ECO:0000256" key="1">
    <source>
        <dbReference type="SAM" id="MobiDB-lite"/>
    </source>
</evidence>
<accession>A0ABY2BTR1</accession>
<evidence type="ECO:0000313" key="4">
    <source>
        <dbReference type="EMBL" id="TCO29393.1"/>
    </source>
</evidence>
<dbReference type="EMBL" id="SLWM01000002">
    <property type="protein sequence ID" value="TCO29393.1"/>
    <property type="molecule type" value="Genomic_DNA"/>
</dbReference>
<reference evidence="4 5" key="1">
    <citation type="journal article" date="2015" name="Stand. Genomic Sci.">
        <title>Genomic Encyclopedia of Bacterial and Archaeal Type Strains, Phase III: the genomes of soil and plant-associated and newly described type strains.</title>
        <authorList>
            <person name="Whitman W.B."/>
            <person name="Woyke T."/>
            <person name="Klenk H.P."/>
            <person name="Zhou Y."/>
            <person name="Lilburn T.G."/>
            <person name="Beck B.J."/>
            <person name="De Vos P."/>
            <person name="Vandamme P."/>
            <person name="Eisen J.A."/>
            <person name="Garrity G."/>
            <person name="Hugenholtz P."/>
            <person name="Kyrpides N.C."/>
        </authorList>
    </citation>
    <scope>NUCLEOTIDE SEQUENCE [LARGE SCALE GENOMIC DNA]</scope>
    <source>
        <strain evidence="4 5">VKM Ac-2538</strain>
    </source>
</reference>
<keyword evidence="2" id="KW-0812">Transmembrane</keyword>
<dbReference type="Proteomes" id="UP000295818">
    <property type="component" value="Unassembled WGS sequence"/>
</dbReference>
<feature type="transmembrane region" description="Helical" evidence="2">
    <location>
        <begin position="335"/>
        <end position="358"/>
    </location>
</feature>
<proteinExistence type="predicted"/>
<dbReference type="PANTHER" id="PTHR23028">
    <property type="entry name" value="ACETYLTRANSFERASE"/>
    <property type="match status" value="1"/>
</dbReference>
<keyword evidence="2" id="KW-1133">Transmembrane helix</keyword>
<feature type="transmembrane region" description="Helical" evidence="2">
    <location>
        <begin position="304"/>
        <end position="323"/>
    </location>
</feature>
<sequence length="407" mass="43913">MRRTRFPALDGLRAVGALAVLGTHIGFHSGDALHGPFSGLLARLDVGVAIFFAISGFLLYRPWVVAWFEETEPPLVLPYLRNRALRILPALWVVVLLAGLVVPHDRAVSWVVYLRHATLTQIYAHDPPADGLTQLWSLATEVVFYLLLPILAKLLTGYERPTRRGVRWRLAVLATFTLLGPAWMAGVNAGKHAIAGLWLPGYLGWFAVGMALALWQVARSSGRLGPSALDTLTKLPGTVWAAAVALLVIASTPVAGPFSLIAPTPGQAFTKSLLYTAIAACVILPAVTPTARTAKVLGGRVGHIAGDISYGVFLYHLIVLSLVERLIGFELFHGQLALLFFSTLAGSAALAAVSYYCLERPIMRRGRRDRSYDVSPVGLDKRASAQPNRTDAWTTPEVRPAPPAGQG</sequence>
<feature type="transmembrane region" description="Helical" evidence="2">
    <location>
        <begin position="12"/>
        <end position="29"/>
    </location>
</feature>
<feature type="transmembrane region" description="Helical" evidence="2">
    <location>
        <begin position="168"/>
        <end position="185"/>
    </location>
</feature>
<feature type="domain" description="Acyltransferase 3" evidence="3">
    <location>
        <begin position="7"/>
        <end position="351"/>
    </location>
</feature>
<dbReference type="PANTHER" id="PTHR23028:SF53">
    <property type="entry name" value="ACYL_TRANSF_3 DOMAIN-CONTAINING PROTEIN"/>
    <property type="match status" value="1"/>
</dbReference>
<comment type="caution">
    <text evidence="4">The sequence shown here is derived from an EMBL/GenBank/DDBJ whole genome shotgun (WGS) entry which is preliminary data.</text>
</comment>
<name>A0ABY2BTR1_9ACTN</name>
<feature type="transmembrane region" description="Helical" evidence="2">
    <location>
        <begin position="41"/>
        <end position="63"/>
    </location>
</feature>
<protein>
    <submittedName>
        <fullName evidence="4">Peptidoglycan/LPS O-acetylase OafA/YrhL</fullName>
    </submittedName>
</protein>
<feature type="transmembrane region" description="Helical" evidence="2">
    <location>
        <begin position="273"/>
        <end position="292"/>
    </location>
</feature>
<feature type="transmembrane region" description="Helical" evidence="2">
    <location>
        <begin position="239"/>
        <end position="261"/>
    </location>
</feature>
<dbReference type="InterPro" id="IPR002656">
    <property type="entry name" value="Acyl_transf_3_dom"/>
</dbReference>
<evidence type="ECO:0000313" key="5">
    <source>
        <dbReference type="Proteomes" id="UP000295818"/>
    </source>
</evidence>
<evidence type="ECO:0000259" key="3">
    <source>
        <dbReference type="Pfam" id="PF01757"/>
    </source>
</evidence>
<feature type="region of interest" description="Disordered" evidence="1">
    <location>
        <begin position="372"/>
        <end position="407"/>
    </location>
</feature>
<dbReference type="InterPro" id="IPR050879">
    <property type="entry name" value="Acyltransferase_3"/>
</dbReference>
<feature type="transmembrane region" description="Helical" evidence="2">
    <location>
        <begin position="84"/>
        <end position="102"/>
    </location>
</feature>
<gene>
    <name evidence="4" type="ORF">EV644_102110</name>
</gene>
<dbReference type="Pfam" id="PF01757">
    <property type="entry name" value="Acyl_transf_3"/>
    <property type="match status" value="1"/>
</dbReference>
<feature type="transmembrane region" description="Helical" evidence="2">
    <location>
        <begin position="197"/>
        <end position="218"/>
    </location>
</feature>
<organism evidence="4 5">
    <name type="scientific">Kribbella orskensis</name>
    <dbReference type="NCBI Taxonomy" id="2512216"/>
    <lineage>
        <taxon>Bacteria</taxon>
        <taxon>Bacillati</taxon>
        <taxon>Actinomycetota</taxon>
        <taxon>Actinomycetes</taxon>
        <taxon>Propionibacteriales</taxon>
        <taxon>Kribbellaceae</taxon>
        <taxon>Kribbella</taxon>
    </lineage>
</organism>
<evidence type="ECO:0000256" key="2">
    <source>
        <dbReference type="SAM" id="Phobius"/>
    </source>
</evidence>
<dbReference type="RefSeq" id="WP_132188221.1">
    <property type="nucleotide sequence ID" value="NZ_SLWM01000002.1"/>
</dbReference>